<dbReference type="EMBL" id="JADBEF010000001">
    <property type="protein sequence ID" value="MBE1557382.1"/>
    <property type="molecule type" value="Genomic_DNA"/>
</dbReference>
<keyword evidence="1" id="KW-0282">Flagellum</keyword>
<reference evidence="1 2" key="1">
    <citation type="submission" date="2020-10" db="EMBL/GenBank/DDBJ databases">
        <title>Sequencing the genomes of 1000 actinobacteria strains.</title>
        <authorList>
            <person name="Klenk H.-P."/>
        </authorList>
    </citation>
    <scope>NUCLEOTIDE SEQUENCE [LARGE SCALE GENOMIC DNA]</scope>
    <source>
        <strain evidence="1 2">DSM 43748</strain>
    </source>
</reference>
<gene>
    <name evidence="1" type="ORF">H4W81_000161</name>
</gene>
<name>A0ABR9K755_9ACTN</name>
<comment type="caution">
    <text evidence="1">The sequence shown here is derived from an EMBL/GenBank/DDBJ whole genome shotgun (WGS) entry which is preliminary data.</text>
</comment>
<dbReference type="RefSeq" id="WP_192773021.1">
    <property type="nucleotide sequence ID" value="NZ_BAAASY010000015.1"/>
</dbReference>
<protein>
    <submittedName>
        <fullName evidence="1">Flagellar hook-basal body complex protein FliE</fullName>
    </submittedName>
</protein>
<proteinExistence type="predicted"/>
<dbReference type="Proteomes" id="UP000661607">
    <property type="component" value="Unassembled WGS sequence"/>
</dbReference>
<evidence type="ECO:0000313" key="2">
    <source>
        <dbReference type="Proteomes" id="UP000661607"/>
    </source>
</evidence>
<keyword evidence="1" id="KW-0969">Cilium</keyword>
<organism evidence="1 2">
    <name type="scientific">Nonomuraea africana</name>
    <dbReference type="NCBI Taxonomy" id="46171"/>
    <lineage>
        <taxon>Bacteria</taxon>
        <taxon>Bacillati</taxon>
        <taxon>Actinomycetota</taxon>
        <taxon>Actinomycetes</taxon>
        <taxon>Streptosporangiales</taxon>
        <taxon>Streptosporangiaceae</taxon>
        <taxon>Nonomuraea</taxon>
    </lineage>
</organism>
<keyword evidence="1" id="KW-0966">Cell projection</keyword>
<sequence>MAGFEIYFDALEECATKAKLVANQFKGMADETPASVGTTCFGDLEGFSDKLVKAVNALEAKIDAETRHADQNLTKVEAALHQVVANVRKADLPVVPRTERA</sequence>
<keyword evidence="2" id="KW-1185">Reference proteome</keyword>
<evidence type="ECO:0000313" key="1">
    <source>
        <dbReference type="EMBL" id="MBE1557382.1"/>
    </source>
</evidence>
<accession>A0ABR9K755</accession>